<dbReference type="InterPro" id="IPR036388">
    <property type="entry name" value="WH-like_DNA-bd_sf"/>
</dbReference>
<keyword evidence="6 11" id="KW-0238">DNA-binding</keyword>
<dbReference type="Proteomes" id="UP000321638">
    <property type="component" value="Unassembled WGS sequence"/>
</dbReference>
<dbReference type="GO" id="GO:0000156">
    <property type="term" value="F:phosphorelay response regulator activity"/>
    <property type="evidence" value="ECO:0007669"/>
    <property type="project" value="TreeGrafter"/>
</dbReference>
<protein>
    <recommendedName>
        <fullName evidence="9">Regulatory protein VirG</fullName>
    </recommendedName>
</protein>
<evidence type="ECO:0000313" key="15">
    <source>
        <dbReference type="Proteomes" id="UP000321638"/>
    </source>
</evidence>
<dbReference type="InterPro" id="IPR001789">
    <property type="entry name" value="Sig_transdc_resp-reg_receiver"/>
</dbReference>
<dbReference type="CDD" id="cd00383">
    <property type="entry name" value="trans_reg_C"/>
    <property type="match status" value="1"/>
</dbReference>
<gene>
    <name evidence="14" type="ORF">FHP25_05190</name>
</gene>
<evidence type="ECO:0000256" key="7">
    <source>
        <dbReference type="ARBA" id="ARBA00023159"/>
    </source>
</evidence>
<dbReference type="Gene3D" id="6.10.250.690">
    <property type="match status" value="1"/>
</dbReference>
<dbReference type="GO" id="GO:0032993">
    <property type="term" value="C:protein-DNA complex"/>
    <property type="evidence" value="ECO:0007669"/>
    <property type="project" value="TreeGrafter"/>
</dbReference>
<dbReference type="GO" id="GO:0006355">
    <property type="term" value="P:regulation of DNA-templated transcription"/>
    <property type="evidence" value="ECO:0007669"/>
    <property type="project" value="InterPro"/>
</dbReference>
<reference evidence="14 15" key="1">
    <citation type="submission" date="2019-06" db="EMBL/GenBank/DDBJ databases">
        <title>New taxonomy in bacterial strain CC-CFT640, isolated from vineyard.</title>
        <authorList>
            <person name="Lin S.-Y."/>
            <person name="Tsai C.-F."/>
            <person name="Young C.-C."/>
        </authorList>
    </citation>
    <scope>NUCLEOTIDE SEQUENCE [LARGE SCALE GENOMIC DNA]</scope>
    <source>
        <strain evidence="14 15">CC-CFT640</strain>
    </source>
</reference>
<dbReference type="SUPFAM" id="SSF52172">
    <property type="entry name" value="CheY-like"/>
    <property type="match status" value="1"/>
</dbReference>
<keyword evidence="5" id="KW-0805">Transcription regulation</keyword>
<dbReference type="GO" id="GO:0005829">
    <property type="term" value="C:cytosol"/>
    <property type="evidence" value="ECO:0007669"/>
    <property type="project" value="TreeGrafter"/>
</dbReference>
<evidence type="ECO:0000313" key="14">
    <source>
        <dbReference type="EMBL" id="TXL80424.1"/>
    </source>
</evidence>
<dbReference type="FunFam" id="1.10.10.10:FF:000099">
    <property type="entry name" value="Two-component system response regulator TorR"/>
    <property type="match status" value="1"/>
</dbReference>
<keyword evidence="3 10" id="KW-0597">Phosphoprotein</keyword>
<dbReference type="PANTHER" id="PTHR48111">
    <property type="entry name" value="REGULATOR OF RPOS"/>
    <property type="match status" value="1"/>
</dbReference>
<dbReference type="OrthoDB" id="9784252at2"/>
<evidence type="ECO:0000256" key="1">
    <source>
        <dbReference type="ARBA" id="ARBA00004496"/>
    </source>
</evidence>
<evidence type="ECO:0000256" key="8">
    <source>
        <dbReference type="ARBA" id="ARBA00023163"/>
    </source>
</evidence>
<evidence type="ECO:0000256" key="11">
    <source>
        <dbReference type="PROSITE-ProRule" id="PRU01091"/>
    </source>
</evidence>
<dbReference type="SUPFAM" id="SSF46894">
    <property type="entry name" value="C-terminal effector domain of the bipartite response regulators"/>
    <property type="match status" value="1"/>
</dbReference>
<evidence type="ECO:0000256" key="10">
    <source>
        <dbReference type="PROSITE-ProRule" id="PRU00169"/>
    </source>
</evidence>
<dbReference type="PROSITE" id="PS51755">
    <property type="entry name" value="OMPR_PHOB"/>
    <property type="match status" value="1"/>
</dbReference>
<dbReference type="Gene3D" id="1.10.10.10">
    <property type="entry name" value="Winged helix-like DNA-binding domain superfamily/Winged helix DNA-binding domain"/>
    <property type="match status" value="1"/>
</dbReference>
<feature type="DNA-binding region" description="OmpR/PhoB-type" evidence="11">
    <location>
        <begin position="145"/>
        <end position="244"/>
    </location>
</feature>
<evidence type="ECO:0000256" key="6">
    <source>
        <dbReference type="ARBA" id="ARBA00023125"/>
    </source>
</evidence>
<dbReference type="InterPro" id="IPR016032">
    <property type="entry name" value="Sig_transdc_resp-reg_C-effctor"/>
</dbReference>
<evidence type="ECO:0000256" key="5">
    <source>
        <dbReference type="ARBA" id="ARBA00023015"/>
    </source>
</evidence>
<dbReference type="Gene3D" id="3.40.50.2300">
    <property type="match status" value="1"/>
</dbReference>
<dbReference type="RefSeq" id="WP_147845839.1">
    <property type="nucleotide sequence ID" value="NZ_VDUZ01000004.1"/>
</dbReference>
<dbReference type="PROSITE" id="PS50110">
    <property type="entry name" value="RESPONSE_REGULATORY"/>
    <property type="match status" value="1"/>
</dbReference>
<dbReference type="Pfam" id="PF00486">
    <property type="entry name" value="Trans_reg_C"/>
    <property type="match status" value="1"/>
</dbReference>
<name>A0A5C8PT15_9HYPH</name>
<dbReference type="SMART" id="SM00448">
    <property type="entry name" value="REC"/>
    <property type="match status" value="1"/>
</dbReference>
<feature type="domain" description="OmpR/PhoB-type" evidence="13">
    <location>
        <begin position="145"/>
        <end position="244"/>
    </location>
</feature>
<dbReference type="EMBL" id="VDUZ01000004">
    <property type="protein sequence ID" value="TXL80424.1"/>
    <property type="molecule type" value="Genomic_DNA"/>
</dbReference>
<comment type="subcellular location">
    <subcellularLocation>
        <location evidence="1">Cytoplasm</location>
    </subcellularLocation>
</comment>
<dbReference type="SMART" id="SM00862">
    <property type="entry name" value="Trans_reg_C"/>
    <property type="match status" value="1"/>
</dbReference>
<accession>A0A5C8PT15</accession>
<keyword evidence="8" id="KW-0804">Transcription</keyword>
<sequence>MLDKPTTAADGLEPAAPRVLVVDDDPPTRQLVVRYLTGNGIQSRGARDAREMREALAETEFDLIVLDIMLPGVSGLDLCREIRQRSTIPIIMLTAKGDETDRIVGLEIGADDYLSKPFSPRELLARTKAVLRRRDGTRPQAGIFTSRLGFSGWTLDLTRRELLSPSGAVVDLTSGEHDLLVAFVEHPQRVLSRDRLLDLARNRVAAGFDRSVDVQVSRLRRKIEGEGGQPMIKTVRGVGYMFVSAVHKL</sequence>
<feature type="modified residue" description="4-aspartylphosphate" evidence="10">
    <location>
        <position position="67"/>
    </location>
</feature>
<keyword evidence="4" id="KW-0902">Two-component regulatory system</keyword>
<feature type="domain" description="Response regulatory" evidence="12">
    <location>
        <begin position="18"/>
        <end position="131"/>
    </location>
</feature>
<evidence type="ECO:0000256" key="3">
    <source>
        <dbReference type="ARBA" id="ARBA00022553"/>
    </source>
</evidence>
<evidence type="ECO:0000256" key="4">
    <source>
        <dbReference type="ARBA" id="ARBA00023012"/>
    </source>
</evidence>
<organism evidence="14 15">
    <name type="scientific">Vineibacter terrae</name>
    <dbReference type="NCBI Taxonomy" id="2586908"/>
    <lineage>
        <taxon>Bacteria</taxon>
        <taxon>Pseudomonadati</taxon>
        <taxon>Pseudomonadota</taxon>
        <taxon>Alphaproteobacteria</taxon>
        <taxon>Hyphomicrobiales</taxon>
        <taxon>Vineibacter</taxon>
    </lineage>
</organism>
<comment type="caution">
    <text evidence="14">The sequence shown here is derived from an EMBL/GenBank/DDBJ whole genome shotgun (WGS) entry which is preliminary data.</text>
</comment>
<keyword evidence="15" id="KW-1185">Reference proteome</keyword>
<dbReference type="FunFam" id="3.40.50.2300:FF:000001">
    <property type="entry name" value="DNA-binding response regulator PhoB"/>
    <property type="match status" value="1"/>
</dbReference>
<dbReference type="InterPro" id="IPR001867">
    <property type="entry name" value="OmpR/PhoB-type_DNA-bd"/>
</dbReference>
<evidence type="ECO:0000256" key="9">
    <source>
        <dbReference type="ARBA" id="ARBA00067337"/>
    </source>
</evidence>
<dbReference type="InterPro" id="IPR011006">
    <property type="entry name" value="CheY-like_superfamily"/>
</dbReference>
<proteinExistence type="predicted"/>
<keyword evidence="2" id="KW-0963">Cytoplasm</keyword>
<keyword evidence="7" id="KW-0010">Activator</keyword>
<evidence type="ECO:0000256" key="2">
    <source>
        <dbReference type="ARBA" id="ARBA00022490"/>
    </source>
</evidence>
<dbReference type="PANTHER" id="PTHR48111:SF4">
    <property type="entry name" value="DNA-BINDING DUAL TRANSCRIPTIONAL REGULATOR OMPR"/>
    <property type="match status" value="1"/>
</dbReference>
<dbReference type="Pfam" id="PF00072">
    <property type="entry name" value="Response_reg"/>
    <property type="match status" value="1"/>
</dbReference>
<evidence type="ECO:0000259" key="12">
    <source>
        <dbReference type="PROSITE" id="PS50110"/>
    </source>
</evidence>
<dbReference type="AlphaFoldDB" id="A0A5C8PT15"/>
<dbReference type="GO" id="GO:0000976">
    <property type="term" value="F:transcription cis-regulatory region binding"/>
    <property type="evidence" value="ECO:0007669"/>
    <property type="project" value="TreeGrafter"/>
</dbReference>
<dbReference type="InterPro" id="IPR039420">
    <property type="entry name" value="WalR-like"/>
</dbReference>
<evidence type="ECO:0000259" key="13">
    <source>
        <dbReference type="PROSITE" id="PS51755"/>
    </source>
</evidence>